<keyword evidence="2" id="KW-1133">Transmembrane helix</keyword>
<evidence type="ECO:0000256" key="2">
    <source>
        <dbReference type="SAM" id="Phobius"/>
    </source>
</evidence>
<feature type="transmembrane region" description="Helical" evidence="2">
    <location>
        <begin position="157"/>
        <end position="177"/>
    </location>
</feature>
<evidence type="ECO:0000313" key="3">
    <source>
        <dbReference type="EMBL" id="UQS22857.1"/>
    </source>
</evidence>
<feature type="transmembrane region" description="Helical" evidence="2">
    <location>
        <begin position="130"/>
        <end position="151"/>
    </location>
</feature>
<keyword evidence="2" id="KW-0472">Membrane</keyword>
<feature type="region of interest" description="Disordered" evidence="1">
    <location>
        <begin position="344"/>
        <end position="366"/>
    </location>
</feature>
<proteinExistence type="predicted"/>
<protein>
    <recommendedName>
        <fullName evidence="5">ESX-1 secretion-associated protein EspA/EspE-like domain-containing protein</fullName>
    </recommendedName>
</protein>
<keyword evidence="2" id="KW-0812">Transmembrane</keyword>
<evidence type="ECO:0000313" key="4">
    <source>
        <dbReference type="Proteomes" id="UP000830158"/>
    </source>
</evidence>
<keyword evidence="4" id="KW-1185">Reference proteome</keyword>
<evidence type="ECO:0008006" key="5">
    <source>
        <dbReference type="Google" id="ProtNLM"/>
    </source>
</evidence>
<reference evidence="3" key="1">
    <citation type="submission" date="2022-01" db="EMBL/GenBank/DDBJ databases">
        <title>PSI-footprinting approach for the identification of protein synthesis inhibitor producers.</title>
        <authorList>
            <person name="Handel F."/>
            <person name="Kulik A."/>
            <person name="Wex K.W."/>
            <person name="Berscheid A."/>
            <person name="Saur J.S."/>
            <person name="Winkler A."/>
            <person name="Wibberg D."/>
            <person name="Kalinowski J."/>
            <person name="Broetz-Oesterhelt H."/>
            <person name="Mast Y."/>
        </authorList>
    </citation>
    <scope>NUCLEOTIDE SEQUENCE</scope>
    <source>
        <strain evidence="3">KNN 49.3e</strain>
    </source>
</reference>
<dbReference type="EMBL" id="CP091196">
    <property type="protein sequence ID" value="UQS22857.1"/>
    <property type="molecule type" value="Genomic_DNA"/>
</dbReference>
<feature type="transmembrane region" description="Helical" evidence="2">
    <location>
        <begin position="250"/>
        <end position="270"/>
    </location>
</feature>
<dbReference type="RefSeq" id="WP_162831179.1">
    <property type="nucleotide sequence ID" value="NZ_CP091196.1"/>
</dbReference>
<dbReference type="Proteomes" id="UP000830158">
    <property type="component" value="Chromosome"/>
</dbReference>
<evidence type="ECO:0000256" key="1">
    <source>
        <dbReference type="SAM" id="MobiDB-lite"/>
    </source>
</evidence>
<accession>A0ABY4NS31</accession>
<organism evidence="3 4">
    <name type="scientific">Amycolatopsis thermalba</name>
    <dbReference type="NCBI Taxonomy" id="944492"/>
    <lineage>
        <taxon>Bacteria</taxon>
        <taxon>Bacillati</taxon>
        <taxon>Actinomycetota</taxon>
        <taxon>Actinomycetes</taxon>
        <taxon>Pseudonocardiales</taxon>
        <taxon>Pseudonocardiaceae</taxon>
        <taxon>Amycolatopsis</taxon>
    </lineage>
</organism>
<feature type="transmembrane region" description="Helical" evidence="2">
    <location>
        <begin position="219"/>
        <end position="238"/>
    </location>
</feature>
<sequence length="366" mass="39208">MSIVNHLRGHGATSAGNATDAWTREADAISLPRLDEVGGHARPSSVGTSYAEQEFHARADEQELSWPAQGEVAARPFHVEARGLERTAAATEFLLTQAETEVREAHAEYQRASQVLGPHMRRESAGKLRYWICWPVLWFGDTAGVWSAAIVNGDVPYVAFGQALSAGLAAACAGLVGSELKDLRMAKARQRDPDSLTKEEQRYRRFFVPSGGGFGITKLIGLLSLVVTALVAVGVFALRSSIEGSAAGLTFGLLAAATAIASGLLGYAAADEVADLLSTLKTRVARAEKQYLKLAGSAPPRRRAQAEETARSIQAEHKLRGQAAAKVMESLAWRVQRRNPQVFGHGFPASEQSGVIGRRSRRNGAA</sequence>
<name>A0ABY4NS31_9PSEU</name>
<gene>
    <name evidence="3" type="ORF">L1857_08520</name>
</gene>